<dbReference type="InterPro" id="IPR023451">
    <property type="entry name" value="Thymidate_synth/dCMP_Mease_dom"/>
</dbReference>
<dbReference type="EMBL" id="QCYG01000009">
    <property type="protein sequence ID" value="PVA05626.1"/>
    <property type="molecule type" value="Genomic_DNA"/>
</dbReference>
<keyword evidence="1" id="KW-0808">Transferase</keyword>
<protein>
    <recommendedName>
        <fullName evidence="2">Thymidylate synthase/dCMP hydroxymethylase domain-containing protein</fullName>
    </recommendedName>
</protein>
<gene>
    <name evidence="3" type="ORF">DC363_14210</name>
</gene>
<proteinExistence type="predicted"/>
<comment type="caution">
    <text evidence="3">The sequence shown here is derived from an EMBL/GenBank/DDBJ whole genome shotgun (WGS) entry which is preliminary data.</text>
</comment>
<feature type="domain" description="Thymidylate synthase/dCMP hydroxymethylase" evidence="2">
    <location>
        <begin position="151"/>
        <end position="267"/>
    </location>
</feature>
<dbReference type="InterPro" id="IPR036926">
    <property type="entry name" value="Thymidate_synth/dCMP_Mease_sf"/>
</dbReference>
<keyword evidence="4" id="KW-1185">Reference proteome</keyword>
<evidence type="ECO:0000256" key="1">
    <source>
        <dbReference type="ARBA" id="ARBA00022679"/>
    </source>
</evidence>
<dbReference type="Pfam" id="PF00303">
    <property type="entry name" value="Thymidylat_synt"/>
    <property type="match status" value="1"/>
</dbReference>
<organism evidence="3 4">
    <name type="scientific">Thalassorhabdomicrobium marinisediminis</name>
    <dbReference type="NCBI Taxonomy" id="2170577"/>
    <lineage>
        <taxon>Bacteria</taxon>
        <taxon>Pseudomonadati</taxon>
        <taxon>Pseudomonadota</taxon>
        <taxon>Alphaproteobacteria</taxon>
        <taxon>Rhodobacterales</taxon>
        <taxon>Paracoccaceae</taxon>
        <taxon>Thalassorhabdomicrobium</taxon>
    </lineage>
</organism>
<name>A0A2T7FTZ3_9RHOB</name>
<sequence>MALGTSSSASSTTVLLMTGMEPAISRALGRPLRNAARRSKDDTSRRSGANFYEVGIIMMADLPLAIRAQTIGECWIESINHVLSHGEPHHDGEVGLLEVLGLTVEISAPSVSDPLLSAHGDPTVLARTLAKFARDACMPDRPFTYGQRIFDMEGINQFDWMVERLRRKPETKSATINLLVPGSSAASLPCLTTLDAKIRQGRLDLQFFFRSQNIFGRQYANLAALAQLQSDLARRCNTVSGTLRGYVASAHIYAFDTDEARKLLAGAPVRIKDRYYELGPQATGE</sequence>
<dbReference type="Gene3D" id="3.30.572.10">
    <property type="entry name" value="Thymidylate synthase/dCMP hydroxymethylase domain"/>
    <property type="match status" value="1"/>
</dbReference>
<reference evidence="3 4" key="1">
    <citation type="submission" date="2018-04" db="EMBL/GenBank/DDBJ databases">
        <title>Pelagivirga bohaiensis gen. nov., sp. nov., a bacterium isolated from the Bohai Sea.</title>
        <authorList>
            <person name="Ji X."/>
        </authorList>
    </citation>
    <scope>NUCLEOTIDE SEQUENCE [LARGE SCALE GENOMIC DNA]</scope>
    <source>
        <strain evidence="3 4">BH-SD16</strain>
    </source>
</reference>
<evidence type="ECO:0000313" key="4">
    <source>
        <dbReference type="Proteomes" id="UP000244817"/>
    </source>
</evidence>
<dbReference type="AlphaFoldDB" id="A0A2T7FTZ3"/>
<evidence type="ECO:0000259" key="2">
    <source>
        <dbReference type="Pfam" id="PF00303"/>
    </source>
</evidence>
<dbReference type="Proteomes" id="UP000244817">
    <property type="component" value="Unassembled WGS sequence"/>
</dbReference>
<evidence type="ECO:0000313" key="3">
    <source>
        <dbReference type="EMBL" id="PVA05626.1"/>
    </source>
</evidence>
<dbReference type="GO" id="GO:0016740">
    <property type="term" value="F:transferase activity"/>
    <property type="evidence" value="ECO:0007669"/>
    <property type="project" value="UniProtKB-KW"/>
</dbReference>
<dbReference type="SUPFAM" id="SSF55831">
    <property type="entry name" value="Thymidylate synthase/dCMP hydroxymethylase"/>
    <property type="match status" value="1"/>
</dbReference>
<accession>A0A2T7FTZ3</accession>